<evidence type="ECO:0000313" key="1">
    <source>
        <dbReference type="EMBL" id="PWB04146.1"/>
    </source>
</evidence>
<keyword evidence="2" id="KW-1185">Reference proteome</keyword>
<dbReference type="AlphaFoldDB" id="A0A2V1IP64"/>
<proteinExistence type="predicted"/>
<accession>A0A2V1IP64</accession>
<dbReference type="GeneID" id="82524904"/>
<dbReference type="Proteomes" id="UP000244905">
    <property type="component" value="Unassembled WGS sequence"/>
</dbReference>
<name>A0A2V1IP64_9BACT</name>
<sequence length="81" mass="9145">MNNEVFMDCLAKQGIEVIDRKDNNGYTYEYIGVYSLDNFYKTTPSVCDRDMTLACRDYLDRIGIRNDPDADALGCTASGKT</sequence>
<gene>
    <name evidence="1" type="ORF">C5O23_00890</name>
</gene>
<protein>
    <submittedName>
        <fullName evidence="1">Uncharacterized protein</fullName>
    </submittedName>
</protein>
<organism evidence="1 2">
    <name type="scientific">Duncaniella muris</name>
    <dbReference type="NCBI Taxonomy" id="2094150"/>
    <lineage>
        <taxon>Bacteria</taxon>
        <taxon>Pseudomonadati</taxon>
        <taxon>Bacteroidota</taxon>
        <taxon>Bacteroidia</taxon>
        <taxon>Bacteroidales</taxon>
        <taxon>Muribaculaceae</taxon>
        <taxon>Duncaniella</taxon>
    </lineage>
</organism>
<comment type="caution">
    <text evidence="1">The sequence shown here is derived from an EMBL/GenBank/DDBJ whole genome shotgun (WGS) entry which is preliminary data.</text>
</comment>
<dbReference type="RefSeq" id="WP_107031070.1">
    <property type="nucleotide sequence ID" value="NZ_CAOLBL010000011.1"/>
</dbReference>
<evidence type="ECO:0000313" key="2">
    <source>
        <dbReference type="Proteomes" id="UP000244905"/>
    </source>
</evidence>
<dbReference type="EMBL" id="PUEC01000002">
    <property type="protein sequence ID" value="PWB04146.1"/>
    <property type="molecule type" value="Genomic_DNA"/>
</dbReference>
<reference evidence="2" key="1">
    <citation type="submission" date="2018-02" db="EMBL/GenBank/DDBJ databases">
        <authorList>
            <person name="Clavel T."/>
            <person name="Strowig T."/>
        </authorList>
    </citation>
    <scope>NUCLEOTIDE SEQUENCE [LARGE SCALE GENOMIC DNA]</scope>
    <source>
        <strain evidence="2">DSM 103720</strain>
    </source>
</reference>